<evidence type="ECO:0000256" key="1">
    <source>
        <dbReference type="ARBA" id="ARBA00010617"/>
    </source>
</evidence>
<proteinExistence type="inferred from homology"/>
<dbReference type="GO" id="GO:0005506">
    <property type="term" value="F:iron ion binding"/>
    <property type="evidence" value="ECO:0007669"/>
    <property type="project" value="InterPro"/>
</dbReference>
<dbReference type="PANTHER" id="PTHR24291:SF201">
    <property type="entry name" value="CYTOCHROME P450, FAMILY 4, SUBFAMILY B, POLYPEPTIDE 7"/>
    <property type="match status" value="1"/>
</dbReference>
<reference evidence="2" key="1">
    <citation type="journal article" date="2023" name="G3 (Bethesda)">
        <title>A reference genome for the long-term kleptoplast-retaining sea slug Elysia crispata morphotype clarki.</title>
        <authorList>
            <person name="Eastman K.E."/>
            <person name="Pendleton A.L."/>
            <person name="Shaikh M.A."/>
            <person name="Suttiyut T."/>
            <person name="Ogas R."/>
            <person name="Tomko P."/>
            <person name="Gavelis G."/>
            <person name="Widhalm J.R."/>
            <person name="Wisecaver J.H."/>
        </authorList>
    </citation>
    <scope>NUCLEOTIDE SEQUENCE</scope>
    <source>
        <strain evidence="2">ECLA1</strain>
    </source>
</reference>
<evidence type="ECO:0008006" key="4">
    <source>
        <dbReference type="Google" id="ProtNLM"/>
    </source>
</evidence>
<sequence length="356" mass="42157">MCLTHLTYTFLFLREDLTNLPYLTMVIKETMQFHSPVHFFHRVLSKDTVIDRKIAPAGTVVNLHHNPLLWPNSMVKVQSRKLYTSNLHHNPPLWPNSMVKVQSRKLYTYNLHHNPPLWPNSMVKVQNRKLYTYNLHHNPPLWPNSMVKVQSRKLYTYNLHHNPLLWSNSMVKVQSCEPYTYNLHHNPPLWPNSMVKVQICELYTYNLHHNPPLWPNSMVKVQSCELYTYNLHHNPLLWPNSMVKVQSRKLYTYYLHHNLPSGQTLCHLNLLLAVQDQYPGVQVALVYKKMSDPFRVISERFKTCLGKNFAINEIKILLARILHRVTVRLDPDHKVEKCERMIIKAKDDFRLLVSAR</sequence>
<dbReference type="InterPro" id="IPR050196">
    <property type="entry name" value="Cytochrome_P450_Monoox"/>
</dbReference>
<comment type="similarity">
    <text evidence="1">Belongs to the cytochrome P450 family.</text>
</comment>
<organism evidence="2 3">
    <name type="scientific">Elysia crispata</name>
    <name type="common">lettuce slug</name>
    <dbReference type="NCBI Taxonomy" id="231223"/>
    <lineage>
        <taxon>Eukaryota</taxon>
        <taxon>Metazoa</taxon>
        <taxon>Spiralia</taxon>
        <taxon>Lophotrochozoa</taxon>
        <taxon>Mollusca</taxon>
        <taxon>Gastropoda</taxon>
        <taxon>Heterobranchia</taxon>
        <taxon>Euthyneura</taxon>
        <taxon>Panpulmonata</taxon>
        <taxon>Sacoglossa</taxon>
        <taxon>Placobranchoidea</taxon>
        <taxon>Plakobranchidae</taxon>
        <taxon>Elysia</taxon>
    </lineage>
</organism>
<dbReference type="Proteomes" id="UP001283361">
    <property type="component" value="Unassembled WGS sequence"/>
</dbReference>
<dbReference type="PANTHER" id="PTHR24291">
    <property type="entry name" value="CYTOCHROME P450 FAMILY 4"/>
    <property type="match status" value="1"/>
</dbReference>
<dbReference type="Pfam" id="PF00067">
    <property type="entry name" value="p450"/>
    <property type="match status" value="1"/>
</dbReference>
<evidence type="ECO:0000313" key="2">
    <source>
        <dbReference type="EMBL" id="KAK3794671.1"/>
    </source>
</evidence>
<dbReference type="GO" id="GO:0020037">
    <property type="term" value="F:heme binding"/>
    <property type="evidence" value="ECO:0007669"/>
    <property type="project" value="InterPro"/>
</dbReference>
<dbReference type="EMBL" id="JAWDGP010001101">
    <property type="protein sequence ID" value="KAK3794671.1"/>
    <property type="molecule type" value="Genomic_DNA"/>
</dbReference>
<name>A0AAE1E578_9GAST</name>
<dbReference type="AlphaFoldDB" id="A0AAE1E578"/>
<dbReference type="GO" id="GO:0016705">
    <property type="term" value="F:oxidoreductase activity, acting on paired donors, with incorporation or reduction of molecular oxygen"/>
    <property type="evidence" value="ECO:0007669"/>
    <property type="project" value="InterPro"/>
</dbReference>
<evidence type="ECO:0000313" key="3">
    <source>
        <dbReference type="Proteomes" id="UP001283361"/>
    </source>
</evidence>
<dbReference type="GO" id="GO:0004497">
    <property type="term" value="F:monooxygenase activity"/>
    <property type="evidence" value="ECO:0007669"/>
    <property type="project" value="InterPro"/>
</dbReference>
<dbReference type="SUPFAM" id="SSF48264">
    <property type="entry name" value="Cytochrome P450"/>
    <property type="match status" value="2"/>
</dbReference>
<protein>
    <recommendedName>
        <fullName evidence="4">Cytochrome P450</fullName>
    </recommendedName>
</protein>
<dbReference type="InterPro" id="IPR036396">
    <property type="entry name" value="Cyt_P450_sf"/>
</dbReference>
<gene>
    <name evidence="2" type="ORF">RRG08_028394</name>
</gene>
<comment type="caution">
    <text evidence="2">The sequence shown here is derived from an EMBL/GenBank/DDBJ whole genome shotgun (WGS) entry which is preliminary data.</text>
</comment>
<accession>A0AAE1E578</accession>
<keyword evidence="3" id="KW-1185">Reference proteome</keyword>
<dbReference type="Gene3D" id="1.10.630.10">
    <property type="entry name" value="Cytochrome P450"/>
    <property type="match status" value="2"/>
</dbReference>
<dbReference type="InterPro" id="IPR001128">
    <property type="entry name" value="Cyt_P450"/>
</dbReference>